<evidence type="ECO:0000313" key="3">
    <source>
        <dbReference type="Proteomes" id="UP000321721"/>
    </source>
</evidence>
<dbReference type="SUPFAM" id="SSF55729">
    <property type="entry name" value="Acyl-CoA N-acyltransferases (Nat)"/>
    <property type="match status" value="1"/>
</dbReference>
<dbReference type="Gene3D" id="3.40.630.30">
    <property type="match status" value="1"/>
</dbReference>
<dbReference type="CDD" id="cd04301">
    <property type="entry name" value="NAT_SF"/>
    <property type="match status" value="1"/>
</dbReference>
<keyword evidence="2" id="KW-0808">Transferase</keyword>
<dbReference type="InterPro" id="IPR016181">
    <property type="entry name" value="Acyl_CoA_acyltransferase"/>
</dbReference>
<reference evidence="2 3" key="1">
    <citation type="submission" date="2019-08" db="EMBL/GenBank/DDBJ databases">
        <title>Genome of Vicingus serpentipes NCIMB 15042.</title>
        <authorList>
            <person name="Bowman J.P."/>
        </authorList>
    </citation>
    <scope>NUCLEOTIDE SEQUENCE [LARGE SCALE GENOMIC DNA]</scope>
    <source>
        <strain evidence="2 3">NCIMB 15042</strain>
    </source>
</reference>
<sequence length="147" mass="17159">MNWQVKHFNELTVPEYHDLLFLRIEVFVIEQDCPYQDVDNKDKVAYHVFGTNSKNETIAVARVLPQNISYPEISIGRIAVDKNNRGTGIADELMNTCFAFVETQFGKQPIRISAQQYLLNFYSRHGFKQVSEMYLEDNIPHIEMLKE</sequence>
<accession>A0A5C6RYZ4</accession>
<keyword evidence="3" id="KW-1185">Reference proteome</keyword>
<dbReference type="InterPro" id="IPR000182">
    <property type="entry name" value="GNAT_dom"/>
</dbReference>
<organism evidence="2 3">
    <name type="scientific">Vicingus serpentipes</name>
    <dbReference type="NCBI Taxonomy" id="1926625"/>
    <lineage>
        <taxon>Bacteria</taxon>
        <taxon>Pseudomonadati</taxon>
        <taxon>Bacteroidota</taxon>
        <taxon>Flavobacteriia</taxon>
        <taxon>Flavobacteriales</taxon>
        <taxon>Vicingaceae</taxon>
        <taxon>Vicingus</taxon>
    </lineage>
</organism>
<gene>
    <name evidence="2" type="ORF">FRY74_02520</name>
</gene>
<dbReference type="AlphaFoldDB" id="A0A5C6RYZ4"/>
<name>A0A5C6RYZ4_9FLAO</name>
<dbReference type="EMBL" id="VOOS01000001">
    <property type="protein sequence ID" value="TXB67373.1"/>
    <property type="molecule type" value="Genomic_DNA"/>
</dbReference>
<proteinExistence type="predicted"/>
<evidence type="ECO:0000259" key="1">
    <source>
        <dbReference type="PROSITE" id="PS51186"/>
    </source>
</evidence>
<comment type="caution">
    <text evidence="2">The sequence shown here is derived from an EMBL/GenBank/DDBJ whole genome shotgun (WGS) entry which is preliminary data.</text>
</comment>
<dbReference type="Proteomes" id="UP000321721">
    <property type="component" value="Unassembled WGS sequence"/>
</dbReference>
<dbReference type="PROSITE" id="PS51186">
    <property type="entry name" value="GNAT"/>
    <property type="match status" value="1"/>
</dbReference>
<dbReference type="GO" id="GO:0016747">
    <property type="term" value="F:acyltransferase activity, transferring groups other than amino-acyl groups"/>
    <property type="evidence" value="ECO:0007669"/>
    <property type="project" value="InterPro"/>
</dbReference>
<dbReference type="Pfam" id="PF13673">
    <property type="entry name" value="Acetyltransf_10"/>
    <property type="match status" value="1"/>
</dbReference>
<protein>
    <submittedName>
        <fullName evidence="2">GNAT family N-acetyltransferase</fullName>
    </submittedName>
</protein>
<dbReference type="OrthoDB" id="9796171at2"/>
<feature type="domain" description="N-acetyltransferase" evidence="1">
    <location>
        <begin position="6"/>
        <end position="147"/>
    </location>
</feature>
<evidence type="ECO:0000313" key="2">
    <source>
        <dbReference type="EMBL" id="TXB67373.1"/>
    </source>
</evidence>